<name>A0A4C1TJG1_EUMVA</name>
<dbReference type="GO" id="GO:0005975">
    <property type="term" value="P:carbohydrate metabolic process"/>
    <property type="evidence" value="ECO:0007669"/>
    <property type="project" value="InterPro"/>
</dbReference>
<evidence type="ECO:0000313" key="2">
    <source>
        <dbReference type="Proteomes" id="UP000299102"/>
    </source>
</evidence>
<dbReference type="Proteomes" id="UP000299102">
    <property type="component" value="Unassembled WGS sequence"/>
</dbReference>
<keyword evidence="2" id="KW-1185">Reference proteome</keyword>
<proteinExistence type="predicted"/>
<accession>A0A4C1TJG1</accession>
<organism evidence="1 2">
    <name type="scientific">Eumeta variegata</name>
    <name type="common">Bagworm moth</name>
    <name type="synonym">Eumeta japonica</name>
    <dbReference type="NCBI Taxonomy" id="151549"/>
    <lineage>
        <taxon>Eukaryota</taxon>
        <taxon>Metazoa</taxon>
        <taxon>Ecdysozoa</taxon>
        <taxon>Arthropoda</taxon>
        <taxon>Hexapoda</taxon>
        <taxon>Insecta</taxon>
        <taxon>Pterygota</taxon>
        <taxon>Neoptera</taxon>
        <taxon>Endopterygota</taxon>
        <taxon>Lepidoptera</taxon>
        <taxon>Glossata</taxon>
        <taxon>Ditrysia</taxon>
        <taxon>Tineoidea</taxon>
        <taxon>Psychidae</taxon>
        <taxon>Oiketicinae</taxon>
        <taxon>Eumeta</taxon>
    </lineage>
</organism>
<gene>
    <name evidence="1" type="ORF">EVAR_6889_1</name>
</gene>
<dbReference type="InterPro" id="IPR014718">
    <property type="entry name" value="GH-type_carb-bd"/>
</dbReference>
<dbReference type="GO" id="GO:0003824">
    <property type="term" value="F:catalytic activity"/>
    <property type="evidence" value="ECO:0007669"/>
    <property type="project" value="InterPro"/>
</dbReference>
<dbReference type="InterPro" id="IPR011013">
    <property type="entry name" value="Gal_mutarotase_sf_dom"/>
</dbReference>
<reference evidence="1 2" key="1">
    <citation type="journal article" date="2019" name="Commun. Biol.">
        <title>The bagworm genome reveals a unique fibroin gene that provides high tensile strength.</title>
        <authorList>
            <person name="Kono N."/>
            <person name="Nakamura H."/>
            <person name="Ohtoshi R."/>
            <person name="Tomita M."/>
            <person name="Numata K."/>
            <person name="Arakawa K."/>
        </authorList>
    </citation>
    <scope>NUCLEOTIDE SEQUENCE [LARGE SCALE GENOMIC DNA]</scope>
</reference>
<dbReference type="GO" id="GO:0030246">
    <property type="term" value="F:carbohydrate binding"/>
    <property type="evidence" value="ECO:0007669"/>
    <property type="project" value="InterPro"/>
</dbReference>
<dbReference type="SUPFAM" id="SSF74650">
    <property type="entry name" value="Galactose mutarotase-like"/>
    <property type="match status" value="1"/>
</dbReference>
<dbReference type="AlphaFoldDB" id="A0A4C1TJG1"/>
<comment type="caution">
    <text evidence="1">The sequence shown here is derived from an EMBL/GenBank/DDBJ whole genome shotgun (WGS) entry which is preliminary data.</text>
</comment>
<evidence type="ECO:0000313" key="1">
    <source>
        <dbReference type="EMBL" id="GBP13538.1"/>
    </source>
</evidence>
<sequence>MPKPHEVAVNCCPPASRGERLLLTKGSSDMVQLTQEDYGSHEGQEVRRFTWTAADGFSVSVISYGATITSIMRPAFAHGFACMNIAKRVAKRSSSGTCSIVSPDRAASIERKATEPSSVHESLLHLARTNTRYGTYEFSHKQFFSSVPCINIDINFGDRAHARIRCTGRTRSYEAELHRQMPAFSLTRATAKLVE</sequence>
<dbReference type="Gene3D" id="2.70.98.10">
    <property type="match status" value="1"/>
</dbReference>
<dbReference type="EMBL" id="BGZK01000058">
    <property type="protein sequence ID" value="GBP13538.1"/>
    <property type="molecule type" value="Genomic_DNA"/>
</dbReference>
<protein>
    <submittedName>
        <fullName evidence="1">Uncharacterized protein</fullName>
    </submittedName>
</protein>